<dbReference type="AlphaFoldDB" id="A0AAE4K7S1"/>
<protein>
    <submittedName>
        <fullName evidence="1">Uncharacterized protein</fullName>
    </submittedName>
</protein>
<proteinExistence type="predicted"/>
<gene>
    <name evidence="1" type="ORF">RJN63_18930</name>
</gene>
<reference evidence="1" key="1">
    <citation type="submission" date="2023-02" db="EMBL/GenBank/DDBJ databases">
        <title>Description of Herbaspirillum huttiense subsp. nephrolepsisexaltata and Herbaspirillum huttiense subsp. lycopersicon.</title>
        <authorList>
            <person name="Poudel M."/>
            <person name="Sharma A."/>
            <person name="Goss E."/>
            <person name="Tapia J.H."/>
            <person name="Harmon C.M."/>
            <person name="Jones J.B."/>
        </authorList>
    </citation>
    <scope>NUCLEOTIDE SEQUENCE</scope>
    <source>
        <strain evidence="1">NC40101</strain>
    </source>
</reference>
<accession>A0AAE4K7S1</accession>
<sequence length="158" mass="18041">MTLPLEEFIAVIGKMERAHEVQALFKKLPDQPLISSTPEEYSDPVGATTYYQFFETGVECGFRSGIFAFAHFLIQGNEEYKSYQGKLAGFDTASLDHNAVKARWGRPQQHGGGYLDSLIGFVRPWMRYEMPDHLVRFEFSDDMRVYAVTLMPEQNSSL</sequence>
<comment type="caution">
    <text evidence="1">The sequence shown here is derived from an EMBL/GenBank/DDBJ whole genome shotgun (WGS) entry which is preliminary data.</text>
</comment>
<organism evidence="1">
    <name type="scientific">Herbaspirillum huttiense subsp. nephrolepidis</name>
    <dbReference type="NCBI Taxonomy" id="3075126"/>
    <lineage>
        <taxon>Bacteria</taxon>
        <taxon>Pseudomonadati</taxon>
        <taxon>Pseudomonadota</taxon>
        <taxon>Betaproteobacteria</taxon>
        <taxon>Burkholderiales</taxon>
        <taxon>Oxalobacteraceae</taxon>
        <taxon>Herbaspirillum</taxon>
    </lineage>
</organism>
<dbReference type="RefSeq" id="WP_310838419.1">
    <property type="nucleotide sequence ID" value="NZ_JAVLSM010000014.1"/>
</dbReference>
<evidence type="ECO:0000313" key="1">
    <source>
        <dbReference type="EMBL" id="MDT0338918.1"/>
    </source>
</evidence>
<dbReference type="EMBL" id="JAVRAA010000010">
    <property type="protein sequence ID" value="MDT0338918.1"/>
    <property type="molecule type" value="Genomic_DNA"/>
</dbReference>
<name>A0AAE4K7S1_9BURK</name>